<dbReference type="EMBL" id="JANRHH010000013">
    <property type="protein sequence ID" value="MDN4592845.1"/>
    <property type="molecule type" value="Genomic_DNA"/>
</dbReference>
<sequence>METRTVGGMQFVLDLSLPIYEQIVNQMQRMIARGEVELGMKLPSVRDMAVQLKINPSTVVRAYQELEREGLCEKRRGQGTFITSSQEKVEEVKKKLAAEAVQNFIQNMRSLGITKEMAQKWLEEAEWE</sequence>
<dbReference type="Proteomes" id="UP001174196">
    <property type="component" value="Unassembled WGS sequence"/>
</dbReference>
<reference evidence="5" key="1">
    <citation type="submission" date="2022-08" db="EMBL/GenBank/DDBJ databases">
        <title>Polycladomyces zharkentsis sp. nov., a novel thermophilic CMC and starch-degrading bacterium isolated from a geothermal spring in Kazakhstan.</title>
        <authorList>
            <person name="Mashzhan A."/>
            <person name="Kistaubaeva A."/>
            <person name="Javier-Lopez R."/>
            <person name="Birkeland N.-K."/>
        </authorList>
    </citation>
    <scope>NUCLEOTIDE SEQUENCE</scope>
    <source>
        <strain evidence="5">KSR 13</strain>
    </source>
</reference>
<keyword evidence="2" id="KW-0238">DNA-binding</keyword>
<name>A0ABT8IJ92_9BACL</name>
<accession>A0ABT8IJ92</accession>
<evidence type="ECO:0000313" key="5">
    <source>
        <dbReference type="EMBL" id="MDN4592845.1"/>
    </source>
</evidence>
<gene>
    <name evidence="5" type="ORF">NWF35_02745</name>
</gene>
<dbReference type="InterPro" id="IPR036388">
    <property type="entry name" value="WH-like_DNA-bd_sf"/>
</dbReference>
<keyword evidence="3" id="KW-0804">Transcription</keyword>
<dbReference type="SMART" id="SM00345">
    <property type="entry name" value="HTH_GNTR"/>
    <property type="match status" value="1"/>
</dbReference>
<dbReference type="CDD" id="cd07377">
    <property type="entry name" value="WHTH_GntR"/>
    <property type="match status" value="1"/>
</dbReference>
<evidence type="ECO:0000256" key="3">
    <source>
        <dbReference type="ARBA" id="ARBA00023163"/>
    </source>
</evidence>
<dbReference type="InterPro" id="IPR036390">
    <property type="entry name" value="WH_DNA-bd_sf"/>
</dbReference>
<comment type="caution">
    <text evidence="5">The sequence shown here is derived from an EMBL/GenBank/DDBJ whole genome shotgun (WGS) entry which is preliminary data.</text>
</comment>
<dbReference type="Pfam" id="PF00392">
    <property type="entry name" value="GntR"/>
    <property type="match status" value="1"/>
</dbReference>
<dbReference type="PROSITE" id="PS50949">
    <property type="entry name" value="HTH_GNTR"/>
    <property type="match status" value="1"/>
</dbReference>
<keyword evidence="1" id="KW-0805">Transcription regulation</keyword>
<evidence type="ECO:0000259" key="4">
    <source>
        <dbReference type="PROSITE" id="PS50949"/>
    </source>
</evidence>
<evidence type="ECO:0000256" key="2">
    <source>
        <dbReference type="ARBA" id="ARBA00023125"/>
    </source>
</evidence>
<proteinExistence type="predicted"/>
<protein>
    <submittedName>
        <fullName evidence="5">GntR family transcriptional regulator</fullName>
    </submittedName>
</protein>
<feature type="domain" description="HTH gntR-type" evidence="4">
    <location>
        <begin position="17"/>
        <end position="85"/>
    </location>
</feature>
<dbReference type="RefSeq" id="WP_301237555.1">
    <property type="nucleotide sequence ID" value="NZ_JANRHH010000013.1"/>
</dbReference>
<organism evidence="5 6">
    <name type="scientific">Polycladomyces subterraneus</name>
    <dbReference type="NCBI Taxonomy" id="1016997"/>
    <lineage>
        <taxon>Bacteria</taxon>
        <taxon>Bacillati</taxon>
        <taxon>Bacillota</taxon>
        <taxon>Bacilli</taxon>
        <taxon>Bacillales</taxon>
        <taxon>Thermoactinomycetaceae</taxon>
        <taxon>Polycladomyces</taxon>
    </lineage>
</organism>
<dbReference type="Gene3D" id="1.10.10.10">
    <property type="entry name" value="Winged helix-like DNA-binding domain superfamily/Winged helix DNA-binding domain"/>
    <property type="match status" value="1"/>
</dbReference>
<evidence type="ECO:0000256" key="1">
    <source>
        <dbReference type="ARBA" id="ARBA00023015"/>
    </source>
</evidence>
<evidence type="ECO:0000313" key="6">
    <source>
        <dbReference type="Proteomes" id="UP001174196"/>
    </source>
</evidence>
<dbReference type="PANTHER" id="PTHR38445:SF9">
    <property type="entry name" value="HTH-TYPE TRANSCRIPTIONAL REPRESSOR YTRA"/>
    <property type="match status" value="1"/>
</dbReference>
<dbReference type="SUPFAM" id="SSF46785">
    <property type="entry name" value="Winged helix' DNA-binding domain"/>
    <property type="match status" value="1"/>
</dbReference>
<dbReference type="InterPro" id="IPR000524">
    <property type="entry name" value="Tscrpt_reg_HTH_GntR"/>
</dbReference>
<dbReference type="PANTHER" id="PTHR38445">
    <property type="entry name" value="HTH-TYPE TRANSCRIPTIONAL REPRESSOR YTRA"/>
    <property type="match status" value="1"/>
</dbReference>
<keyword evidence="6" id="KW-1185">Reference proteome</keyword>